<keyword evidence="11 12" id="KW-0804">Transcription</keyword>
<dbReference type="Gene3D" id="3.90.980.10">
    <property type="entry name" value="DNA primase, catalytic core, N-terminal domain"/>
    <property type="match status" value="1"/>
</dbReference>
<dbReference type="Pfam" id="PF13155">
    <property type="entry name" value="Toprim_2"/>
    <property type="match status" value="1"/>
</dbReference>
<evidence type="ECO:0000256" key="10">
    <source>
        <dbReference type="ARBA" id="ARBA00023125"/>
    </source>
</evidence>
<name>K0NKQ4_DESTT</name>
<dbReference type="Pfam" id="PF01807">
    <property type="entry name" value="Zn_ribbon_DnaG"/>
    <property type="match status" value="1"/>
</dbReference>
<dbReference type="InterPro" id="IPR030846">
    <property type="entry name" value="DnaG_bac"/>
</dbReference>
<evidence type="ECO:0000256" key="3">
    <source>
        <dbReference type="ARBA" id="ARBA00022679"/>
    </source>
</evidence>
<dbReference type="GO" id="GO:0003899">
    <property type="term" value="F:DNA-directed RNA polymerase activity"/>
    <property type="evidence" value="ECO:0007669"/>
    <property type="project" value="UniProtKB-UniRule"/>
</dbReference>
<comment type="function">
    <text evidence="12 13">RNA polymerase that catalyzes the synthesis of short RNA molecules used as primers for DNA polymerase during DNA replication.</text>
</comment>
<dbReference type="EMBL" id="FO203503">
    <property type="protein sequence ID" value="CCK80518.1"/>
    <property type="molecule type" value="Genomic_DNA"/>
</dbReference>
<evidence type="ECO:0000256" key="5">
    <source>
        <dbReference type="ARBA" id="ARBA00022705"/>
    </source>
</evidence>
<evidence type="ECO:0000256" key="6">
    <source>
        <dbReference type="ARBA" id="ARBA00022723"/>
    </source>
</evidence>
<keyword evidence="5 12" id="KW-0235">DNA replication</keyword>
<keyword evidence="8 12" id="KW-0862">Zinc</keyword>
<dbReference type="AlphaFoldDB" id="K0NKQ4"/>
<comment type="subunit">
    <text evidence="12">Monomer. Interacts with DnaB.</text>
</comment>
<dbReference type="SMART" id="SM00400">
    <property type="entry name" value="ZnF_CHCC"/>
    <property type="match status" value="1"/>
</dbReference>
<dbReference type="NCBIfam" id="TIGR01391">
    <property type="entry name" value="dnaG"/>
    <property type="match status" value="1"/>
</dbReference>
<dbReference type="GO" id="GO:0005737">
    <property type="term" value="C:cytoplasm"/>
    <property type="evidence" value="ECO:0007669"/>
    <property type="project" value="TreeGrafter"/>
</dbReference>
<comment type="domain">
    <text evidence="12">Contains an N-terminal zinc-binding domain, a central core domain that contains the primase activity, and a C-terminal DnaB-binding domain.</text>
</comment>
<keyword evidence="7 12" id="KW-0863">Zinc-finger</keyword>
<dbReference type="HOGENOM" id="CLU_013501_3_2_7"/>
<dbReference type="FunFam" id="3.40.1360.10:FF:000002">
    <property type="entry name" value="DNA primase"/>
    <property type="match status" value="1"/>
</dbReference>
<dbReference type="GO" id="GO:0006269">
    <property type="term" value="P:DNA replication, synthesis of primer"/>
    <property type="evidence" value="ECO:0007669"/>
    <property type="project" value="UniProtKB-UniRule"/>
</dbReference>
<dbReference type="GO" id="GO:0003677">
    <property type="term" value="F:DNA binding"/>
    <property type="evidence" value="ECO:0007669"/>
    <property type="project" value="UniProtKB-KW"/>
</dbReference>
<dbReference type="STRING" id="651182.TOL2_C23570"/>
<evidence type="ECO:0000313" key="17">
    <source>
        <dbReference type="Proteomes" id="UP000007347"/>
    </source>
</evidence>
<organism evidence="16 17">
    <name type="scientific">Desulfobacula toluolica (strain DSM 7467 / Tol2)</name>
    <dbReference type="NCBI Taxonomy" id="651182"/>
    <lineage>
        <taxon>Bacteria</taxon>
        <taxon>Pseudomonadati</taxon>
        <taxon>Thermodesulfobacteriota</taxon>
        <taxon>Desulfobacteria</taxon>
        <taxon>Desulfobacterales</taxon>
        <taxon>Desulfobacteraceae</taxon>
        <taxon>Desulfobacula</taxon>
    </lineage>
</organism>
<dbReference type="FunFam" id="3.90.580.10:FF:000001">
    <property type="entry name" value="DNA primase"/>
    <property type="match status" value="1"/>
</dbReference>
<dbReference type="SUPFAM" id="SSF56731">
    <property type="entry name" value="DNA primase core"/>
    <property type="match status" value="1"/>
</dbReference>
<dbReference type="PIRSF" id="PIRSF002811">
    <property type="entry name" value="DnaG"/>
    <property type="match status" value="1"/>
</dbReference>
<dbReference type="CDD" id="cd03364">
    <property type="entry name" value="TOPRIM_DnaG_primases"/>
    <property type="match status" value="1"/>
</dbReference>
<evidence type="ECO:0000256" key="7">
    <source>
        <dbReference type="ARBA" id="ARBA00022771"/>
    </source>
</evidence>
<keyword evidence="3 12" id="KW-0808">Transferase</keyword>
<evidence type="ECO:0000259" key="15">
    <source>
        <dbReference type="PROSITE" id="PS50880"/>
    </source>
</evidence>
<dbReference type="InterPro" id="IPR016136">
    <property type="entry name" value="DNA_helicase_N/primase_C"/>
</dbReference>
<comment type="similarity">
    <text evidence="12 13">Belongs to the DnaG primase family.</text>
</comment>
<dbReference type="InterPro" id="IPR050219">
    <property type="entry name" value="DnaG_primase"/>
</dbReference>
<dbReference type="SMART" id="SM00493">
    <property type="entry name" value="TOPRIM"/>
    <property type="match status" value="1"/>
</dbReference>
<evidence type="ECO:0000256" key="12">
    <source>
        <dbReference type="HAMAP-Rule" id="MF_00974"/>
    </source>
</evidence>
<keyword evidence="17" id="KW-1185">Reference proteome</keyword>
<keyword evidence="2 12" id="KW-0639">Primosome</keyword>
<keyword evidence="9" id="KW-0460">Magnesium</keyword>
<evidence type="ECO:0000256" key="11">
    <source>
        <dbReference type="ARBA" id="ARBA00023163"/>
    </source>
</evidence>
<keyword evidence="6 12" id="KW-0479">Metal-binding</keyword>
<dbReference type="InterPro" id="IPR034151">
    <property type="entry name" value="TOPRIM_DnaG_bac"/>
</dbReference>
<dbReference type="InterPro" id="IPR013264">
    <property type="entry name" value="DNAG_N"/>
</dbReference>
<dbReference type="GO" id="GO:1990077">
    <property type="term" value="C:primosome complex"/>
    <property type="evidence" value="ECO:0007669"/>
    <property type="project" value="UniProtKB-KW"/>
</dbReference>
<dbReference type="EC" id="2.7.7.101" evidence="12"/>
<comment type="cofactor">
    <cofactor evidence="12 13 14">
        <name>Zn(2+)</name>
        <dbReference type="ChEBI" id="CHEBI:29105"/>
    </cofactor>
    <text evidence="12 13 14">Binds 1 zinc ion per monomer.</text>
</comment>
<comment type="catalytic activity">
    <reaction evidence="12">
        <text>ssDNA + n NTP = ssDNA/pppN(pN)n-1 hybrid + (n-1) diphosphate.</text>
        <dbReference type="EC" id="2.7.7.101"/>
    </reaction>
</comment>
<dbReference type="GO" id="GO:0008270">
    <property type="term" value="F:zinc ion binding"/>
    <property type="evidence" value="ECO:0007669"/>
    <property type="project" value="UniProtKB-UniRule"/>
</dbReference>
<dbReference type="Pfam" id="PF08275">
    <property type="entry name" value="DNAG_N"/>
    <property type="match status" value="1"/>
</dbReference>
<dbReference type="HAMAP" id="MF_00974">
    <property type="entry name" value="DNA_primase_DnaG"/>
    <property type="match status" value="1"/>
</dbReference>
<dbReference type="FunFam" id="3.90.980.10:FF:000001">
    <property type="entry name" value="DNA primase"/>
    <property type="match status" value="1"/>
</dbReference>
<evidence type="ECO:0000256" key="13">
    <source>
        <dbReference type="PIRNR" id="PIRNR002811"/>
    </source>
</evidence>
<dbReference type="OrthoDB" id="9803773at2"/>
<dbReference type="RefSeq" id="WP_014957830.1">
    <property type="nucleotide sequence ID" value="NC_018645.1"/>
</dbReference>
<dbReference type="InterPro" id="IPR006295">
    <property type="entry name" value="DNA_primase_DnaG"/>
</dbReference>
<dbReference type="GO" id="GO:0000428">
    <property type="term" value="C:DNA-directed RNA polymerase complex"/>
    <property type="evidence" value="ECO:0007669"/>
    <property type="project" value="UniProtKB-KW"/>
</dbReference>
<feature type="domain" description="Toprim" evidence="15">
    <location>
        <begin position="259"/>
        <end position="340"/>
    </location>
</feature>
<gene>
    <name evidence="16" type="primary">dnaG2</name>
    <name evidence="12" type="synonym">dnaG</name>
    <name evidence="16" type="ordered locus">TOL2_C23570</name>
</gene>
<accession>K0NKQ4</accession>
<feature type="zinc finger region" description="CHC2-type" evidence="12 14">
    <location>
        <begin position="38"/>
        <end position="62"/>
    </location>
</feature>
<dbReference type="Pfam" id="PF10410">
    <property type="entry name" value="DnaB_bind"/>
    <property type="match status" value="1"/>
</dbReference>
<reference evidence="16 17" key="1">
    <citation type="journal article" date="2013" name="Environ. Microbiol.">
        <title>Complete genome, catabolic sub-proteomes and key-metabolites of Desulfobacula toluolica Tol2, a marine, aromatic compound-degrading, sulfate-reducing bacterium.</title>
        <authorList>
            <person name="Wohlbrand L."/>
            <person name="Jacob J.H."/>
            <person name="Kube M."/>
            <person name="Mussmann M."/>
            <person name="Jarling R."/>
            <person name="Beck A."/>
            <person name="Amann R."/>
            <person name="Wilkes H."/>
            <person name="Reinhardt R."/>
            <person name="Rabus R."/>
        </authorList>
    </citation>
    <scope>NUCLEOTIDE SEQUENCE [LARGE SCALE GENOMIC DNA]</scope>
    <source>
        <strain evidence="17">DSM 7467 / Tol2</strain>
    </source>
</reference>
<evidence type="ECO:0000256" key="9">
    <source>
        <dbReference type="ARBA" id="ARBA00022842"/>
    </source>
</evidence>
<keyword evidence="1 12" id="KW-0240">DNA-directed RNA polymerase</keyword>
<dbReference type="InterPro" id="IPR006171">
    <property type="entry name" value="TOPRIM_dom"/>
</dbReference>
<dbReference type="Gene3D" id="3.90.580.10">
    <property type="entry name" value="Zinc finger, CHC2-type domain"/>
    <property type="match status" value="1"/>
</dbReference>
<dbReference type="Gene3D" id="3.40.1360.10">
    <property type="match status" value="1"/>
</dbReference>
<evidence type="ECO:0000313" key="16">
    <source>
        <dbReference type="EMBL" id="CCK80518.1"/>
    </source>
</evidence>
<evidence type="ECO:0000256" key="2">
    <source>
        <dbReference type="ARBA" id="ARBA00022515"/>
    </source>
</evidence>
<dbReference type="InterPro" id="IPR019475">
    <property type="entry name" value="DNA_primase_DnaB-bd"/>
</dbReference>
<dbReference type="KEGG" id="dto:TOL2_C23570"/>
<dbReference type="Gene3D" id="1.10.860.10">
    <property type="entry name" value="DNAb Helicase, Chain A"/>
    <property type="match status" value="1"/>
</dbReference>
<proteinExistence type="inferred from homology"/>
<evidence type="ECO:0000256" key="4">
    <source>
        <dbReference type="ARBA" id="ARBA00022695"/>
    </source>
</evidence>
<dbReference type="InterPro" id="IPR037068">
    <property type="entry name" value="DNA_primase_core_N_sf"/>
</dbReference>
<sequence>MYIPEEKISDILNTSDIVDVISESVILKKSGRNFFGLCPFHSEKTPSFSVNPSKQIFHCFGCSAGGNVLSFIMKYHGITFPEAAKMLARKYNIIIETKEIDPVTRNELNLKESLFRLNKAVMGFYFDELKQSKQGEKARIYLEKRGISKDIIQQFKLGFSPDNWESIVNLLKKRKIPKKVAVQCGLVLERKQNNGYYDRFRNRIMFPIFDVNMQVAGFGGRVMDDAMPKYMNSPETPVYIKSRILYGLHAAKQFCRQEGFVYIVEGYFDFLSLYQHGIKNTVASLGTALTSDHVRILKGYASKMVLVFDSDAAGINAAKRSIEIFMKEGVDTRVLVLPEGNDPDSYIVKHGQDAFNDLALKAKTVMQFLLKVSIDTHGLSVEGRIRILDDMKQHLSLIQDSALRSLYVKELAETLNIDEKAVLEKVREQYLKQNTKDSFLMNKKNNEDKLESDRREEQMISMMLNYPEIIEEIKNTDVLEYFYSEKLKYIGKKIISVDSNKKAFITNVMAKMENDEDQSLIASYAMNDMFSEQDVNQTALFIINRIIRVRKKQENTLTSKIISAEKGCDSELMDLLKQKQAEIQQLQNRL</sequence>
<dbReference type="Proteomes" id="UP000007347">
    <property type="component" value="Chromosome"/>
</dbReference>
<dbReference type="PANTHER" id="PTHR30313">
    <property type="entry name" value="DNA PRIMASE"/>
    <property type="match status" value="1"/>
</dbReference>
<protein>
    <recommendedName>
        <fullName evidence="12 13">DNA primase</fullName>
        <ecNumber evidence="12">2.7.7.101</ecNumber>
    </recommendedName>
</protein>
<evidence type="ECO:0000256" key="8">
    <source>
        <dbReference type="ARBA" id="ARBA00022833"/>
    </source>
</evidence>
<dbReference type="PATRIC" id="fig|651182.5.peg.2787"/>
<dbReference type="InterPro" id="IPR002694">
    <property type="entry name" value="Znf_CHC2"/>
</dbReference>
<dbReference type="SUPFAM" id="SSF57783">
    <property type="entry name" value="Zinc beta-ribbon"/>
    <property type="match status" value="1"/>
</dbReference>
<dbReference type="PROSITE" id="PS50880">
    <property type="entry name" value="TOPRIM"/>
    <property type="match status" value="1"/>
</dbReference>
<keyword evidence="4 12" id="KW-0548">Nucleotidyltransferase</keyword>
<evidence type="ECO:0000256" key="14">
    <source>
        <dbReference type="PIRSR" id="PIRSR002811-1"/>
    </source>
</evidence>
<evidence type="ECO:0000256" key="1">
    <source>
        <dbReference type="ARBA" id="ARBA00022478"/>
    </source>
</evidence>
<dbReference type="PANTHER" id="PTHR30313:SF2">
    <property type="entry name" value="DNA PRIMASE"/>
    <property type="match status" value="1"/>
</dbReference>
<keyword evidence="10 12" id="KW-0238">DNA-binding</keyword>
<dbReference type="InterPro" id="IPR036977">
    <property type="entry name" value="DNA_primase_Znf_CHC2"/>
</dbReference>